<evidence type="ECO:0000256" key="9">
    <source>
        <dbReference type="SAM" id="Coils"/>
    </source>
</evidence>
<dbReference type="HAMAP" id="MF_00910">
    <property type="entry name" value="FtsL"/>
    <property type="match status" value="1"/>
</dbReference>
<protein>
    <recommendedName>
        <fullName evidence="7 8">Cell division protein FtsL</fullName>
    </recommendedName>
</protein>
<dbReference type="GO" id="GO:0005886">
    <property type="term" value="C:plasma membrane"/>
    <property type="evidence" value="ECO:0007669"/>
    <property type="project" value="UniProtKB-SubCell"/>
</dbReference>
<feature type="compositionally biased region" description="Polar residues" evidence="10">
    <location>
        <begin position="1"/>
        <end position="21"/>
    </location>
</feature>
<dbReference type="NCBIfam" id="TIGR02209">
    <property type="entry name" value="ftsL_broad"/>
    <property type="match status" value="1"/>
</dbReference>
<sequence>MNTSEARSWQQSWQEQHTNPTRRTEQEKVKVKVHKRWITPGEKFIYFLFGVISIAVLMFTVSFSSSTDALNRQVQQLESQVQQQQTNNENLEHKVKEYSNPDRILRIAKENGLKVQNTQVKQATELAN</sequence>
<keyword evidence="6 7" id="KW-0131">Cell cycle</keyword>
<evidence type="ECO:0000256" key="7">
    <source>
        <dbReference type="HAMAP-Rule" id="MF_00910"/>
    </source>
</evidence>
<keyword evidence="4 7" id="KW-1133">Transmembrane helix</keyword>
<keyword evidence="3 7" id="KW-0812">Transmembrane</keyword>
<dbReference type="Proteomes" id="UP001145072">
    <property type="component" value="Unassembled WGS sequence"/>
</dbReference>
<accession>A0A9X3WL38</accession>
<comment type="function">
    <text evidence="7">Essential cell division protein.</text>
</comment>
<proteinExistence type="inferred from homology"/>
<comment type="subcellular location">
    <subcellularLocation>
        <location evidence="7">Cell membrane</location>
        <topology evidence="7">Single-pass type II membrane protein</topology>
    </subcellularLocation>
    <text evidence="7">Localizes to the division septum where it forms a ring structure.</text>
</comment>
<evidence type="ECO:0000256" key="5">
    <source>
        <dbReference type="ARBA" id="ARBA00023136"/>
    </source>
</evidence>
<evidence type="ECO:0000256" key="2">
    <source>
        <dbReference type="ARBA" id="ARBA00022618"/>
    </source>
</evidence>
<dbReference type="EMBL" id="JAMQJZ010000006">
    <property type="protein sequence ID" value="MDC3420588.1"/>
    <property type="molecule type" value="Genomic_DNA"/>
</dbReference>
<dbReference type="Pfam" id="PF04977">
    <property type="entry name" value="DivIC"/>
    <property type="match status" value="1"/>
</dbReference>
<keyword evidence="12" id="KW-1185">Reference proteome</keyword>
<comment type="caution">
    <text evidence="11">The sequence shown here is derived from an EMBL/GenBank/DDBJ whole genome shotgun (WGS) entry which is preliminary data.</text>
</comment>
<evidence type="ECO:0000313" key="12">
    <source>
        <dbReference type="Proteomes" id="UP001145072"/>
    </source>
</evidence>
<keyword evidence="9" id="KW-0175">Coiled coil</keyword>
<feature type="region of interest" description="Disordered" evidence="10">
    <location>
        <begin position="1"/>
        <end position="28"/>
    </location>
</feature>
<dbReference type="InterPro" id="IPR007060">
    <property type="entry name" value="FtsL/DivIC"/>
</dbReference>
<keyword evidence="5 7" id="KW-0472">Membrane</keyword>
<dbReference type="GO" id="GO:0043093">
    <property type="term" value="P:FtsZ-dependent cytokinesis"/>
    <property type="evidence" value="ECO:0007669"/>
    <property type="project" value="UniProtKB-UniRule"/>
</dbReference>
<name>A0A9X3WL38_9BACI</name>
<dbReference type="AlphaFoldDB" id="A0A9X3WL38"/>
<feature type="transmembrane region" description="Helical" evidence="7">
    <location>
        <begin position="44"/>
        <end position="63"/>
    </location>
</feature>
<reference evidence="11" key="1">
    <citation type="submission" date="2022-06" db="EMBL/GenBank/DDBJ databases">
        <title>Aquibacillus sp. a new bacterium isolated from soil saline samples.</title>
        <authorList>
            <person name="Galisteo C."/>
            <person name="De La Haba R."/>
            <person name="Sanchez-Porro C."/>
            <person name="Ventosa A."/>
        </authorList>
    </citation>
    <scope>NUCLEOTIDE SEQUENCE</scope>
    <source>
        <strain evidence="11">JCM 12387</strain>
    </source>
</reference>
<evidence type="ECO:0000256" key="4">
    <source>
        <dbReference type="ARBA" id="ARBA00022989"/>
    </source>
</evidence>
<comment type="similarity">
    <text evidence="7">Belongs to the FtsL family.</text>
</comment>
<feature type="coiled-coil region" evidence="9">
    <location>
        <begin position="67"/>
        <end position="94"/>
    </location>
</feature>
<gene>
    <name evidence="7 11" type="primary">ftsL</name>
    <name evidence="11" type="ORF">NC661_09435</name>
</gene>
<evidence type="ECO:0000313" key="11">
    <source>
        <dbReference type="EMBL" id="MDC3420588.1"/>
    </source>
</evidence>
<dbReference type="GO" id="GO:0032153">
    <property type="term" value="C:cell division site"/>
    <property type="evidence" value="ECO:0007669"/>
    <property type="project" value="UniProtKB-UniRule"/>
</dbReference>
<keyword evidence="2 7" id="KW-0132">Cell division</keyword>
<dbReference type="RefSeq" id="WP_259872150.1">
    <property type="nucleotide sequence ID" value="NZ_JAMQJZ010000006.1"/>
</dbReference>
<evidence type="ECO:0000256" key="3">
    <source>
        <dbReference type="ARBA" id="ARBA00022692"/>
    </source>
</evidence>
<evidence type="ECO:0000256" key="8">
    <source>
        <dbReference type="NCBIfam" id="TIGR02209"/>
    </source>
</evidence>
<organism evidence="11 12">
    <name type="scientific">Aquibacillus koreensis</name>
    <dbReference type="NCBI Taxonomy" id="279446"/>
    <lineage>
        <taxon>Bacteria</taxon>
        <taxon>Bacillati</taxon>
        <taxon>Bacillota</taxon>
        <taxon>Bacilli</taxon>
        <taxon>Bacillales</taxon>
        <taxon>Bacillaceae</taxon>
        <taxon>Aquibacillus</taxon>
    </lineage>
</organism>
<keyword evidence="1 7" id="KW-1003">Cell membrane</keyword>
<evidence type="ECO:0000256" key="6">
    <source>
        <dbReference type="ARBA" id="ARBA00023306"/>
    </source>
</evidence>
<evidence type="ECO:0000256" key="10">
    <source>
        <dbReference type="SAM" id="MobiDB-lite"/>
    </source>
</evidence>
<evidence type="ECO:0000256" key="1">
    <source>
        <dbReference type="ARBA" id="ARBA00022475"/>
    </source>
</evidence>
<dbReference type="InterPro" id="IPR011922">
    <property type="entry name" value="Cell_div_FtsL"/>
</dbReference>